<evidence type="ECO:0000256" key="11">
    <source>
        <dbReference type="HAMAP-Rule" id="MF_01393"/>
    </source>
</evidence>
<dbReference type="HAMAP" id="MF_01393">
    <property type="entry name" value="ATP_synth_a_bact"/>
    <property type="match status" value="1"/>
</dbReference>
<comment type="subcellular location">
    <subcellularLocation>
        <location evidence="11 12">Cell membrane</location>
        <topology evidence="11 12">Multi-pass membrane protein</topology>
    </subcellularLocation>
    <subcellularLocation>
        <location evidence="1">Membrane</location>
        <topology evidence="1">Multi-pass membrane protein</topology>
    </subcellularLocation>
</comment>
<evidence type="ECO:0000256" key="12">
    <source>
        <dbReference type="RuleBase" id="RU000483"/>
    </source>
</evidence>
<evidence type="ECO:0000313" key="13">
    <source>
        <dbReference type="EMBL" id="SZD70924.1"/>
    </source>
</evidence>
<dbReference type="InterPro" id="IPR035908">
    <property type="entry name" value="F0_ATP_A_sf"/>
</dbReference>
<evidence type="ECO:0000256" key="3">
    <source>
        <dbReference type="ARBA" id="ARBA00022448"/>
    </source>
</evidence>
<evidence type="ECO:0000256" key="1">
    <source>
        <dbReference type="ARBA" id="ARBA00004141"/>
    </source>
</evidence>
<feature type="transmembrane region" description="Helical" evidence="11">
    <location>
        <begin position="303"/>
        <end position="324"/>
    </location>
</feature>
<keyword evidence="9 11" id="KW-0472">Membrane</keyword>
<evidence type="ECO:0000256" key="8">
    <source>
        <dbReference type="ARBA" id="ARBA00023065"/>
    </source>
</evidence>
<dbReference type="InterPro" id="IPR045083">
    <property type="entry name" value="ATP_synth_F0_asu_bact/mt"/>
</dbReference>
<proteinExistence type="inferred from homology"/>
<dbReference type="GO" id="GO:0046933">
    <property type="term" value="F:proton-transporting ATP synthase activity, rotational mechanism"/>
    <property type="evidence" value="ECO:0007669"/>
    <property type="project" value="UniProtKB-UniRule"/>
</dbReference>
<accession>A0A383TTE0</accession>
<comment type="similarity">
    <text evidence="2 11 12">Belongs to the ATPase A chain family.</text>
</comment>
<feature type="transmembrane region" description="Helical" evidence="11">
    <location>
        <begin position="278"/>
        <end position="297"/>
    </location>
</feature>
<dbReference type="GO" id="GO:0005886">
    <property type="term" value="C:plasma membrane"/>
    <property type="evidence" value="ECO:0007669"/>
    <property type="project" value="UniProtKB-SubCell"/>
</dbReference>
<keyword evidence="4 11" id="KW-0138">CF(0)</keyword>
<dbReference type="CDD" id="cd00310">
    <property type="entry name" value="ATP-synt_Fo_a_6"/>
    <property type="match status" value="1"/>
</dbReference>
<keyword evidence="6 11" id="KW-0375">Hydrogen ion transport</keyword>
<feature type="transmembrane region" description="Helical" evidence="11">
    <location>
        <begin position="211"/>
        <end position="232"/>
    </location>
</feature>
<protein>
    <recommendedName>
        <fullName evidence="11 12">ATP synthase subunit a</fullName>
    </recommendedName>
    <alternativeName>
        <fullName evidence="11">ATP synthase F0 sector subunit a</fullName>
    </alternativeName>
    <alternativeName>
        <fullName evidence="11">F-ATPase subunit 6</fullName>
    </alternativeName>
</protein>
<dbReference type="AlphaFoldDB" id="A0A383TTE0"/>
<dbReference type="PRINTS" id="PR00123">
    <property type="entry name" value="ATPASEA"/>
</dbReference>
<evidence type="ECO:0000256" key="2">
    <source>
        <dbReference type="ARBA" id="ARBA00006810"/>
    </source>
</evidence>
<gene>
    <name evidence="11 13" type="primary">atpB</name>
    <name evidence="13" type="ORF">SAMEA104719789_00015</name>
</gene>
<dbReference type="OrthoDB" id="9809130at2"/>
<dbReference type="PANTHER" id="PTHR11410:SF0">
    <property type="entry name" value="ATP SYNTHASE SUBUNIT A"/>
    <property type="match status" value="1"/>
</dbReference>
<dbReference type="Proteomes" id="UP000262142">
    <property type="component" value="Unassembled WGS sequence"/>
</dbReference>
<evidence type="ECO:0000256" key="4">
    <source>
        <dbReference type="ARBA" id="ARBA00022547"/>
    </source>
</evidence>
<dbReference type="EMBL" id="UNSC01000001">
    <property type="protein sequence ID" value="SZD70924.1"/>
    <property type="molecule type" value="Genomic_DNA"/>
</dbReference>
<feature type="transmembrane region" description="Helical" evidence="11">
    <location>
        <begin position="150"/>
        <end position="168"/>
    </location>
</feature>
<feature type="transmembrane region" description="Helical" evidence="11">
    <location>
        <begin position="336"/>
        <end position="363"/>
    </location>
</feature>
<organism evidence="13 14">
    <name type="scientific">Candidatus Ornithobacterium hominis</name>
    <dbReference type="NCBI Taxonomy" id="2497989"/>
    <lineage>
        <taxon>Bacteria</taxon>
        <taxon>Pseudomonadati</taxon>
        <taxon>Bacteroidota</taxon>
        <taxon>Flavobacteriia</taxon>
        <taxon>Flavobacteriales</taxon>
        <taxon>Weeksellaceae</taxon>
        <taxon>Ornithobacterium</taxon>
    </lineage>
</organism>
<name>A0A383TTE0_9FLAO</name>
<evidence type="ECO:0000256" key="5">
    <source>
        <dbReference type="ARBA" id="ARBA00022692"/>
    </source>
</evidence>
<evidence type="ECO:0000256" key="10">
    <source>
        <dbReference type="ARBA" id="ARBA00023310"/>
    </source>
</evidence>
<evidence type="ECO:0000256" key="9">
    <source>
        <dbReference type="ARBA" id="ARBA00023136"/>
    </source>
</evidence>
<keyword evidence="3 11" id="KW-0813">Transport</keyword>
<evidence type="ECO:0000256" key="7">
    <source>
        <dbReference type="ARBA" id="ARBA00022989"/>
    </source>
</evidence>
<dbReference type="SUPFAM" id="SSF81336">
    <property type="entry name" value="F1F0 ATP synthase subunit A"/>
    <property type="match status" value="1"/>
</dbReference>
<dbReference type="RefSeq" id="WP_119058659.1">
    <property type="nucleotide sequence ID" value="NZ_UNSC01000001.1"/>
</dbReference>
<evidence type="ECO:0000313" key="14">
    <source>
        <dbReference type="Proteomes" id="UP000262142"/>
    </source>
</evidence>
<dbReference type="GO" id="GO:0045259">
    <property type="term" value="C:proton-transporting ATP synthase complex"/>
    <property type="evidence" value="ECO:0007669"/>
    <property type="project" value="UniProtKB-KW"/>
</dbReference>
<evidence type="ECO:0000256" key="6">
    <source>
        <dbReference type="ARBA" id="ARBA00022781"/>
    </source>
</evidence>
<keyword evidence="5 11" id="KW-0812">Transmembrane</keyword>
<keyword evidence="7 11" id="KW-1133">Transmembrane helix</keyword>
<dbReference type="PANTHER" id="PTHR11410">
    <property type="entry name" value="ATP SYNTHASE SUBUNIT A"/>
    <property type="match status" value="1"/>
</dbReference>
<sequence>MSRQFFKALIILLILFSTNIYGQGHHQGTTPAHDSPADLSIVDKKSLREEIKEEIQHHLLDSHYFDIAHDKETHEHYGFALPVILVDDGLKVFMSSEFEHGKKVVQKNNNFYKLYHNKIYKTDAEGNIHYDENHKVTNEKPLDLSITKNVFVMFIATILLLLLFSTAAKSYKRRALPKGIARFLEPLILYIRDEIAIPNIGKKHYKKYMSFLLTIFFFIWVLNMLGLTPFGINVTGNISVTFVLALFTFLTTNLTGNKTYWKHVFDPLGDSMPWIAKLPIYIILVPIEILGLFVKPFSLLIRLYANISAGHIVMMSLIGLIFLFKNLIGGSMSFLLAVAISMIEFFVALLQAYIFTMLSALYFGLAVEEHNEH</sequence>
<dbReference type="InterPro" id="IPR000568">
    <property type="entry name" value="ATP_synth_F0_asu"/>
</dbReference>
<keyword evidence="10 11" id="KW-0066">ATP synthesis</keyword>
<keyword evidence="11" id="KW-1003">Cell membrane</keyword>
<dbReference type="Gene3D" id="1.20.120.220">
    <property type="entry name" value="ATP synthase, F0 complex, subunit A"/>
    <property type="match status" value="1"/>
</dbReference>
<dbReference type="NCBIfam" id="TIGR01131">
    <property type="entry name" value="ATP_synt_6_or_A"/>
    <property type="match status" value="1"/>
</dbReference>
<feature type="transmembrane region" description="Helical" evidence="11">
    <location>
        <begin position="238"/>
        <end position="257"/>
    </location>
</feature>
<comment type="function">
    <text evidence="11 12">Key component of the proton channel; it plays a direct role in the translocation of protons across the membrane.</text>
</comment>
<reference evidence="13 14" key="1">
    <citation type="submission" date="2018-09" db="EMBL/GenBank/DDBJ databases">
        <authorList>
            <consortium name="Pathogen Informatics"/>
        </authorList>
    </citation>
    <scope>NUCLEOTIDE SEQUENCE [LARGE SCALE GENOMIC DNA]</scope>
    <source>
        <strain evidence="13 14">OH-22767</strain>
    </source>
</reference>
<keyword evidence="8 11" id="KW-0406">Ion transport</keyword>
<keyword evidence="14" id="KW-1185">Reference proteome</keyword>
<dbReference type="Pfam" id="PF00119">
    <property type="entry name" value="ATP-synt_A"/>
    <property type="match status" value="1"/>
</dbReference>